<dbReference type="AlphaFoldDB" id="A0A1G7BWS2"/>
<accession>A0A1G7BWS2</accession>
<dbReference type="PANTHER" id="PTHR43877:SF1">
    <property type="entry name" value="ACETYLTRANSFERASE"/>
    <property type="match status" value="1"/>
</dbReference>
<dbReference type="GO" id="GO:0016747">
    <property type="term" value="F:acyltransferase activity, transferring groups other than amino-acyl groups"/>
    <property type="evidence" value="ECO:0007669"/>
    <property type="project" value="InterPro"/>
</dbReference>
<evidence type="ECO:0000256" key="2">
    <source>
        <dbReference type="ARBA" id="ARBA00023315"/>
    </source>
</evidence>
<dbReference type="InterPro" id="IPR000182">
    <property type="entry name" value="GNAT_dom"/>
</dbReference>
<dbReference type="EMBL" id="FNAT01000002">
    <property type="protein sequence ID" value="SDE31507.1"/>
    <property type="molecule type" value="Genomic_DNA"/>
</dbReference>
<dbReference type="CDD" id="cd04301">
    <property type="entry name" value="NAT_SF"/>
    <property type="match status" value="1"/>
</dbReference>
<sequence length="163" mass="17284">MEIRDARPGDAKALCAVINPHIAAGGSTAHRRPFDAAWMLEHYVAPPQIVCCTVAEEAGRVLGFQSLVLADDPDDPLPEGWAVIASFVAEGQGGRGIGRAMFEHTGAAARAAGVTAIDATIRADNAAGLRYYAGLGFTDWDRLVGVPLGDGRPVDRIRKKFVF</sequence>
<evidence type="ECO:0000313" key="4">
    <source>
        <dbReference type="EMBL" id="SDE31507.1"/>
    </source>
</evidence>
<feature type="domain" description="N-acetyltransferase" evidence="3">
    <location>
        <begin position="1"/>
        <end position="155"/>
    </location>
</feature>
<keyword evidence="2 4" id="KW-0012">Acyltransferase</keyword>
<dbReference type="InterPro" id="IPR016181">
    <property type="entry name" value="Acyl_CoA_acyltransferase"/>
</dbReference>
<dbReference type="OrthoDB" id="5997585at2"/>
<evidence type="ECO:0000259" key="3">
    <source>
        <dbReference type="PROSITE" id="PS51186"/>
    </source>
</evidence>
<dbReference type="PANTHER" id="PTHR43877">
    <property type="entry name" value="AMINOALKYLPHOSPHONATE N-ACETYLTRANSFERASE-RELATED-RELATED"/>
    <property type="match status" value="1"/>
</dbReference>
<dbReference type="SUPFAM" id="SSF55729">
    <property type="entry name" value="Acyl-CoA N-acyltransferases (Nat)"/>
    <property type="match status" value="1"/>
</dbReference>
<name>A0A1G7BWS2_9RHOB</name>
<dbReference type="Proteomes" id="UP000198922">
    <property type="component" value="Unassembled WGS sequence"/>
</dbReference>
<evidence type="ECO:0000256" key="1">
    <source>
        <dbReference type="ARBA" id="ARBA00022679"/>
    </source>
</evidence>
<dbReference type="InterPro" id="IPR050832">
    <property type="entry name" value="Bact_Acetyltransf"/>
</dbReference>
<reference evidence="5" key="1">
    <citation type="submission" date="2016-10" db="EMBL/GenBank/DDBJ databases">
        <authorList>
            <person name="Varghese N."/>
            <person name="Submissions S."/>
        </authorList>
    </citation>
    <scope>NUCLEOTIDE SEQUENCE [LARGE SCALE GENOMIC DNA]</scope>
    <source>
        <strain evidence="5">DSM 21424</strain>
    </source>
</reference>
<dbReference type="STRING" id="521013.SAMN04488567_1267"/>
<gene>
    <name evidence="4" type="ORF">SAMN04488567_1267</name>
</gene>
<organism evidence="4 5">
    <name type="scientific">Limimaricola pyoseonensis</name>
    <dbReference type="NCBI Taxonomy" id="521013"/>
    <lineage>
        <taxon>Bacteria</taxon>
        <taxon>Pseudomonadati</taxon>
        <taxon>Pseudomonadota</taxon>
        <taxon>Alphaproteobacteria</taxon>
        <taxon>Rhodobacterales</taxon>
        <taxon>Paracoccaceae</taxon>
        <taxon>Limimaricola</taxon>
    </lineage>
</organism>
<dbReference type="Gene3D" id="3.40.630.30">
    <property type="match status" value="1"/>
</dbReference>
<evidence type="ECO:0000313" key="5">
    <source>
        <dbReference type="Proteomes" id="UP000198922"/>
    </source>
</evidence>
<protein>
    <submittedName>
        <fullName evidence="4">L-amino acid N-acyltransferase YncA</fullName>
    </submittedName>
</protein>
<keyword evidence="1 4" id="KW-0808">Transferase</keyword>
<dbReference type="Pfam" id="PF00583">
    <property type="entry name" value="Acetyltransf_1"/>
    <property type="match status" value="1"/>
</dbReference>
<keyword evidence="5" id="KW-1185">Reference proteome</keyword>
<proteinExistence type="predicted"/>
<dbReference type="RefSeq" id="WP_090110280.1">
    <property type="nucleotide sequence ID" value="NZ_FNAT01000002.1"/>
</dbReference>
<dbReference type="PROSITE" id="PS51186">
    <property type="entry name" value="GNAT"/>
    <property type="match status" value="1"/>
</dbReference>